<evidence type="ECO:0000313" key="1">
    <source>
        <dbReference type="EMBL" id="MDZ7278808.1"/>
    </source>
</evidence>
<evidence type="ECO:0000313" key="2">
    <source>
        <dbReference type="Proteomes" id="UP001288620"/>
    </source>
</evidence>
<dbReference type="Proteomes" id="UP001288620">
    <property type="component" value="Unassembled WGS sequence"/>
</dbReference>
<protein>
    <submittedName>
        <fullName evidence="1">Uncharacterized protein</fullName>
    </submittedName>
</protein>
<gene>
    <name evidence="1" type="ORF">N4G40_11050</name>
</gene>
<dbReference type="EMBL" id="JAOBTT010000001">
    <property type="protein sequence ID" value="MDZ7278808.1"/>
    <property type="molecule type" value="Genomic_DNA"/>
</dbReference>
<sequence>MHLMVKLINGTGLVGRNPKTGETYIINTGRSFTGITEDGKKCTILNSSSIPSLKEKIQSMIVIHGNEVLDNDVLIAPDSKWTLARIE</sequence>
<reference evidence="2" key="1">
    <citation type="submission" date="2023-07" db="EMBL/GenBank/DDBJ databases">
        <title>Structural and functional analysis of rice phyllospheric bacteria for their antimicrobial properties and defense elicitation against blast disease.</title>
        <authorList>
            <person name="Sahu K.P."/>
            <person name="Asharani P."/>
            <person name="Kumar M."/>
            <person name="Reddy B."/>
            <person name="Kumar A."/>
        </authorList>
    </citation>
    <scope>NUCLEOTIDE SEQUENCE [LARGE SCALE GENOMIC DNA]</scope>
    <source>
        <strain evidence="2">OsEp_Plm_30P10</strain>
    </source>
</reference>
<name>A0ABU5LFT2_9GAMM</name>
<organism evidence="1 2">
    <name type="scientific">Pantoea eucrina</name>
    <dbReference type="NCBI Taxonomy" id="472693"/>
    <lineage>
        <taxon>Bacteria</taxon>
        <taxon>Pseudomonadati</taxon>
        <taxon>Pseudomonadota</taxon>
        <taxon>Gammaproteobacteria</taxon>
        <taxon>Enterobacterales</taxon>
        <taxon>Erwiniaceae</taxon>
        <taxon>Pantoea</taxon>
    </lineage>
</organism>
<comment type="caution">
    <text evidence="1">The sequence shown here is derived from an EMBL/GenBank/DDBJ whole genome shotgun (WGS) entry which is preliminary data.</text>
</comment>
<proteinExistence type="predicted"/>
<accession>A0ABU5LFT2</accession>
<keyword evidence="2" id="KW-1185">Reference proteome</keyword>
<dbReference type="RefSeq" id="WP_322542739.1">
    <property type="nucleotide sequence ID" value="NZ_JAOBTT010000001.1"/>
</dbReference>